<comment type="caution">
    <text evidence="1">The sequence shown here is derived from an EMBL/GenBank/DDBJ whole genome shotgun (WGS) entry which is preliminary data.</text>
</comment>
<keyword evidence="2" id="KW-1185">Reference proteome</keyword>
<sequence>MQATTAPQAYNQFLAHKSAASYPKRHLYTGFACGIADPDWEYIDRDYSNACHGTGTAYKFASEESPMQLRNDTGGMDDDDEFTDEDEGVDVVCPSYQQYMNKAATIVSEEEMSDVPECEMSSSHEGSVMDDDVLDRMDAAVNSGFGTGAFSHCPVVFRPDGGDEVMEMEMGMQMDDISVDSSKKRKRWADDDDNVQQHVQQLQYPTRTEFAGSPWGAFQQSNAKRVRVHT</sequence>
<reference evidence="1 2" key="1">
    <citation type="submission" date="2017-04" db="EMBL/GenBank/DDBJ databases">
        <title>Draft genome sequence of Tuber borchii Vittad., a whitish edible truffle.</title>
        <authorList>
            <consortium name="DOE Joint Genome Institute"/>
            <person name="Murat C."/>
            <person name="Kuo A."/>
            <person name="Barry K.W."/>
            <person name="Clum A."/>
            <person name="Dockter R.B."/>
            <person name="Fauchery L."/>
            <person name="Iotti M."/>
            <person name="Kohler A."/>
            <person name="Labutti K."/>
            <person name="Lindquist E.A."/>
            <person name="Lipzen A."/>
            <person name="Ohm R.A."/>
            <person name="Wang M."/>
            <person name="Grigoriev I.V."/>
            <person name="Zambonelli A."/>
            <person name="Martin F.M."/>
        </authorList>
    </citation>
    <scope>NUCLEOTIDE SEQUENCE [LARGE SCALE GENOMIC DNA]</scope>
    <source>
        <strain evidence="1 2">Tbo3840</strain>
    </source>
</reference>
<evidence type="ECO:0000313" key="2">
    <source>
        <dbReference type="Proteomes" id="UP000244722"/>
    </source>
</evidence>
<evidence type="ECO:0000313" key="1">
    <source>
        <dbReference type="EMBL" id="PUU82177.1"/>
    </source>
</evidence>
<gene>
    <name evidence="1" type="ORF">B9Z19DRAFT_474687</name>
</gene>
<name>A0A2T7A349_TUBBO</name>
<organism evidence="1 2">
    <name type="scientific">Tuber borchii</name>
    <name type="common">White truffle</name>
    <dbReference type="NCBI Taxonomy" id="42251"/>
    <lineage>
        <taxon>Eukaryota</taxon>
        <taxon>Fungi</taxon>
        <taxon>Dikarya</taxon>
        <taxon>Ascomycota</taxon>
        <taxon>Pezizomycotina</taxon>
        <taxon>Pezizomycetes</taxon>
        <taxon>Pezizales</taxon>
        <taxon>Tuberaceae</taxon>
        <taxon>Tuber</taxon>
    </lineage>
</organism>
<proteinExistence type="predicted"/>
<dbReference type="OrthoDB" id="5362005at2759"/>
<dbReference type="EMBL" id="NESQ01000032">
    <property type="protein sequence ID" value="PUU82177.1"/>
    <property type="molecule type" value="Genomic_DNA"/>
</dbReference>
<protein>
    <submittedName>
        <fullName evidence="1">Uncharacterized protein</fullName>
    </submittedName>
</protein>
<dbReference type="AlphaFoldDB" id="A0A2T7A349"/>
<dbReference type="Proteomes" id="UP000244722">
    <property type="component" value="Unassembled WGS sequence"/>
</dbReference>
<accession>A0A2T7A349</accession>